<proteinExistence type="predicted"/>
<dbReference type="InterPro" id="IPR001647">
    <property type="entry name" value="HTH_TetR"/>
</dbReference>
<dbReference type="GO" id="GO:0000976">
    <property type="term" value="F:transcription cis-regulatory region binding"/>
    <property type="evidence" value="ECO:0007669"/>
    <property type="project" value="TreeGrafter"/>
</dbReference>
<gene>
    <name evidence="3" type="ORF">MSEDJ_29500</name>
</gene>
<accession>A0A7I7QRB0</accession>
<dbReference type="PANTHER" id="PTHR30055">
    <property type="entry name" value="HTH-TYPE TRANSCRIPTIONAL REGULATOR RUTR"/>
    <property type="match status" value="1"/>
</dbReference>
<dbReference type="AlphaFoldDB" id="A0A7I7QRB0"/>
<evidence type="ECO:0000313" key="3">
    <source>
        <dbReference type="EMBL" id="BBY28854.1"/>
    </source>
</evidence>
<dbReference type="EMBL" id="AP022588">
    <property type="protein sequence ID" value="BBY28854.1"/>
    <property type="molecule type" value="Genomic_DNA"/>
</dbReference>
<sequence length="192" mass="21226">MATSRSGTDDGHATRLGVDDWVRAGFAVLAEQGIKALKVDVLCSHLGVTKGSFYWHFDGMPAYRAALIDAWGTLRDGDRRDFDDMTGVAPREQLSRMMTSLVSPRHWMLERAMREWARSDDAVAASVRDADRRVLRAVRRAFVAYGFDADEAGLRADATFAAGIGFLHLSGPVPPAQDAARIDRFLELMLAR</sequence>
<dbReference type="GO" id="GO:0003700">
    <property type="term" value="F:DNA-binding transcription factor activity"/>
    <property type="evidence" value="ECO:0007669"/>
    <property type="project" value="TreeGrafter"/>
</dbReference>
<name>A0A7I7QRB0_9MYCO</name>
<dbReference type="KEGG" id="msei:MSEDJ_29500"/>
<keyword evidence="4" id="KW-1185">Reference proteome</keyword>
<dbReference type="InterPro" id="IPR009057">
    <property type="entry name" value="Homeodomain-like_sf"/>
</dbReference>
<feature type="domain" description="HTH tetR-type" evidence="2">
    <location>
        <begin position="23"/>
        <end position="59"/>
    </location>
</feature>
<dbReference type="InterPro" id="IPR050109">
    <property type="entry name" value="HTH-type_TetR-like_transc_reg"/>
</dbReference>
<dbReference type="PANTHER" id="PTHR30055:SF239">
    <property type="entry name" value="TRANSCRIPTIONAL REGULATORY PROTEIN"/>
    <property type="match status" value="1"/>
</dbReference>
<keyword evidence="1" id="KW-0238">DNA-binding</keyword>
<organism evidence="3 4">
    <name type="scientific">Mycolicibacterium sediminis</name>
    <dbReference type="NCBI Taxonomy" id="1286180"/>
    <lineage>
        <taxon>Bacteria</taxon>
        <taxon>Bacillati</taxon>
        <taxon>Actinomycetota</taxon>
        <taxon>Actinomycetes</taxon>
        <taxon>Mycobacteriales</taxon>
        <taxon>Mycobacteriaceae</taxon>
        <taxon>Mycolicibacterium</taxon>
    </lineage>
</organism>
<dbReference type="Gene3D" id="1.10.357.10">
    <property type="entry name" value="Tetracycline Repressor, domain 2"/>
    <property type="match status" value="1"/>
</dbReference>
<evidence type="ECO:0000259" key="2">
    <source>
        <dbReference type="Pfam" id="PF00440"/>
    </source>
</evidence>
<dbReference type="Proteomes" id="UP000467193">
    <property type="component" value="Chromosome"/>
</dbReference>
<dbReference type="SUPFAM" id="SSF46689">
    <property type="entry name" value="Homeodomain-like"/>
    <property type="match status" value="1"/>
</dbReference>
<evidence type="ECO:0000256" key="1">
    <source>
        <dbReference type="ARBA" id="ARBA00023125"/>
    </source>
</evidence>
<dbReference type="Pfam" id="PF00440">
    <property type="entry name" value="TetR_N"/>
    <property type="match status" value="1"/>
</dbReference>
<reference evidence="3 4" key="1">
    <citation type="journal article" date="2019" name="Emerg. Microbes Infect.">
        <title>Comprehensive subspecies identification of 175 nontuberculous mycobacteria species based on 7547 genomic profiles.</title>
        <authorList>
            <person name="Matsumoto Y."/>
            <person name="Kinjo T."/>
            <person name="Motooka D."/>
            <person name="Nabeya D."/>
            <person name="Jung N."/>
            <person name="Uechi K."/>
            <person name="Horii T."/>
            <person name="Iida T."/>
            <person name="Fujita J."/>
            <person name="Nakamura S."/>
        </authorList>
    </citation>
    <scope>NUCLEOTIDE SEQUENCE [LARGE SCALE GENOMIC DNA]</scope>
    <source>
        <strain evidence="3 4">JCM 17899</strain>
    </source>
</reference>
<evidence type="ECO:0000313" key="4">
    <source>
        <dbReference type="Proteomes" id="UP000467193"/>
    </source>
</evidence>
<protein>
    <submittedName>
        <fullName evidence="3">TetR family transcriptional regulator</fullName>
    </submittedName>
</protein>
<dbReference type="RefSeq" id="WP_163797704.1">
    <property type="nucleotide sequence ID" value="NZ_AP022588.1"/>
</dbReference>